<dbReference type="NCBIfam" id="NF033540">
    <property type="entry name" value="transpos_IS701"/>
    <property type="match status" value="1"/>
</dbReference>
<feature type="domain" description="Transposase IS701-like DDE" evidence="1">
    <location>
        <begin position="19"/>
        <end position="232"/>
    </location>
</feature>
<name>A0A6F8SXS0_9GAMM</name>
<evidence type="ECO:0000313" key="3">
    <source>
        <dbReference type="Proteomes" id="UP000503197"/>
    </source>
</evidence>
<dbReference type="PANTHER" id="PTHR33627:SF1">
    <property type="entry name" value="TRANSPOSASE"/>
    <property type="match status" value="1"/>
</dbReference>
<organism evidence="2 3">
    <name type="scientific">Vreelandella aquamarina</name>
    <dbReference type="NCBI Taxonomy" id="77097"/>
    <lineage>
        <taxon>Bacteria</taxon>
        <taxon>Pseudomonadati</taxon>
        <taxon>Pseudomonadota</taxon>
        <taxon>Gammaproteobacteria</taxon>
        <taxon>Oceanospirillales</taxon>
        <taxon>Halomonadaceae</taxon>
        <taxon>Vreelandella</taxon>
    </lineage>
</organism>
<dbReference type="SUPFAM" id="SSF53098">
    <property type="entry name" value="Ribonuclease H-like"/>
    <property type="match status" value="1"/>
</dbReference>
<dbReference type="AlphaFoldDB" id="A0A6F8SXS0"/>
<dbReference type="Proteomes" id="UP000503197">
    <property type="component" value="Chromosome"/>
</dbReference>
<sequence>MQELDLSVSALLDDLAERLGPLFPRSETRARALRYIQGLLSQCERKNSWHLAEWLGDATPDGVQYLLDRARWDADVARDILRQWVIDTLGSPKGVLVLDETGFTKKGQHSAGVQRQYSGTAGRIENSQIGVFLLYASPAGHAFLDRALYLPKSWTLDRERCRRAGIPDDVEFASKPELARRMLECAMDQDIPAAWVTGDSVYDGNRSLRLWLEERSQPFVLEVACNESLWWQSFHYTRADEIAAALPDDAWQTLSAGSGSKGERWFCDSQR</sequence>
<reference evidence="2 3" key="1">
    <citation type="submission" date="2020-02" db="EMBL/GenBank/DDBJ databases">
        <title>Complete Genome Sequence of Halomonas meridiana strain BAA-801, Isolated from Deep Sea Thermal Vent.</title>
        <authorList>
            <person name="Takahashi Y."/>
            <person name="Takahashi H."/>
            <person name="Galipon J."/>
            <person name="Arakawa K."/>
        </authorList>
    </citation>
    <scope>NUCLEOTIDE SEQUENCE [LARGE SCALE GENOMIC DNA]</scope>
    <source>
        <strain evidence="2 3">Slthf1</strain>
    </source>
</reference>
<dbReference type="EMBL" id="AP022821">
    <property type="protein sequence ID" value="BCA93031.1"/>
    <property type="molecule type" value="Genomic_DNA"/>
</dbReference>
<dbReference type="RefSeq" id="WP_052509971.1">
    <property type="nucleotide sequence ID" value="NZ_AP022821.1"/>
</dbReference>
<proteinExistence type="predicted"/>
<dbReference type="InterPro" id="IPR038721">
    <property type="entry name" value="IS701-like_DDE_dom"/>
</dbReference>
<gene>
    <name evidence="2" type="ORF">HMSLTHF_28060</name>
</gene>
<evidence type="ECO:0000259" key="1">
    <source>
        <dbReference type="Pfam" id="PF13546"/>
    </source>
</evidence>
<evidence type="ECO:0000313" key="2">
    <source>
        <dbReference type="EMBL" id="BCA93031.1"/>
    </source>
</evidence>
<accession>A0A6F8SXS0</accession>
<dbReference type="InterPro" id="IPR012337">
    <property type="entry name" value="RNaseH-like_sf"/>
</dbReference>
<dbReference type="Pfam" id="PF13546">
    <property type="entry name" value="DDE_5"/>
    <property type="match status" value="1"/>
</dbReference>
<protein>
    <submittedName>
        <fullName evidence="2">Transposase</fullName>
    </submittedName>
</protein>
<dbReference type="PANTHER" id="PTHR33627">
    <property type="entry name" value="TRANSPOSASE"/>
    <property type="match status" value="1"/>
</dbReference>
<dbReference type="InterPro" id="IPR039365">
    <property type="entry name" value="IS701-like"/>
</dbReference>
<dbReference type="OrthoDB" id="583339at2"/>